<proteinExistence type="predicted"/>
<name>A0A6A6GTS8_VIRVR</name>
<evidence type="ECO:0008006" key="3">
    <source>
        <dbReference type="Google" id="ProtNLM"/>
    </source>
</evidence>
<dbReference type="OrthoDB" id="3921745at2759"/>
<sequence length="115" mass="13436">MSNSGGIDRMSIKYMTGDSAGREERHEYTEEEEFAIMYWKIVLGMEWRTITNRMNIRYPQKSRSAGGLSSKYYRIREKWGLSGARVSGEEKSPEDVSKVLERAREFDDELIRSLN</sequence>
<evidence type="ECO:0000313" key="2">
    <source>
        <dbReference type="Proteomes" id="UP000800092"/>
    </source>
</evidence>
<dbReference type="AlphaFoldDB" id="A0A6A6GTS8"/>
<protein>
    <recommendedName>
        <fullName evidence="3">Myb-like domain-containing protein</fullName>
    </recommendedName>
</protein>
<organism evidence="1 2">
    <name type="scientific">Viridothelium virens</name>
    <name type="common">Speckled blister lichen</name>
    <name type="synonym">Trypethelium virens</name>
    <dbReference type="NCBI Taxonomy" id="1048519"/>
    <lineage>
        <taxon>Eukaryota</taxon>
        <taxon>Fungi</taxon>
        <taxon>Dikarya</taxon>
        <taxon>Ascomycota</taxon>
        <taxon>Pezizomycotina</taxon>
        <taxon>Dothideomycetes</taxon>
        <taxon>Dothideomycetes incertae sedis</taxon>
        <taxon>Trypetheliales</taxon>
        <taxon>Trypetheliaceae</taxon>
        <taxon>Viridothelium</taxon>
    </lineage>
</organism>
<dbReference type="EMBL" id="ML991884">
    <property type="protein sequence ID" value="KAF2228910.1"/>
    <property type="molecule type" value="Genomic_DNA"/>
</dbReference>
<gene>
    <name evidence="1" type="ORF">EV356DRAFT_34590</name>
</gene>
<keyword evidence="2" id="KW-1185">Reference proteome</keyword>
<dbReference type="Proteomes" id="UP000800092">
    <property type="component" value="Unassembled WGS sequence"/>
</dbReference>
<accession>A0A6A6GTS8</accession>
<reference evidence="1" key="1">
    <citation type="journal article" date="2020" name="Stud. Mycol.">
        <title>101 Dothideomycetes genomes: a test case for predicting lifestyles and emergence of pathogens.</title>
        <authorList>
            <person name="Haridas S."/>
            <person name="Albert R."/>
            <person name="Binder M."/>
            <person name="Bloem J."/>
            <person name="Labutti K."/>
            <person name="Salamov A."/>
            <person name="Andreopoulos B."/>
            <person name="Baker S."/>
            <person name="Barry K."/>
            <person name="Bills G."/>
            <person name="Bluhm B."/>
            <person name="Cannon C."/>
            <person name="Castanera R."/>
            <person name="Culley D."/>
            <person name="Daum C."/>
            <person name="Ezra D."/>
            <person name="Gonzalez J."/>
            <person name="Henrissat B."/>
            <person name="Kuo A."/>
            <person name="Liang C."/>
            <person name="Lipzen A."/>
            <person name="Lutzoni F."/>
            <person name="Magnuson J."/>
            <person name="Mondo S."/>
            <person name="Nolan M."/>
            <person name="Ohm R."/>
            <person name="Pangilinan J."/>
            <person name="Park H.-J."/>
            <person name="Ramirez L."/>
            <person name="Alfaro M."/>
            <person name="Sun H."/>
            <person name="Tritt A."/>
            <person name="Yoshinaga Y."/>
            <person name="Zwiers L.-H."/>
            <person name="Turgeon B."/>
            <person name="Goodwin S."/>
            <person name="Spatafora J."/>
            <person name="Crous P."/>
            <person name="Grigoriev I."/>
        </authorList>
    </citation>
    <scope>NUCLEOTIDE SEQUENCE</scope>
    <source>
        <strain evidence="1">Tuck. ex Michener</strain>
    </source>
</reference>
<evidence type="ECO:0000313" key="1">
    <source>
        <dbReference type="EMBL" id="KAF2228910.1"/>
    </source>
</evidence>